<feature type="compositionally biased region" description="Basic and acidic residues" evidence="1">
    <location>
        <begin position="171"/>
        <end position="183"/>
    </location>
</feature>
<keyword evidence="4" id="KW-1185">Reference proteome</keyword>
<keyword evidence="2" id="KW-0812">Transmembrane</keyword>
<reference evidence="3" key="1">
    <citation type="submission" date="2022-11" db="EMBL/GenBank/DDBJ databases">
        <title>Centuries of genome instability and evolution in soft-shell clam transmissible cancer (bioRxiv).</title>
        <authorList>
            <person name="Hart S.F.M."/>
            <person name="Yonemitsu M.A."/>
            <person name="Giersch R.M."/>
            <person name="Beal B.F."/>
            <person name="Arriagada G."/>
            <person name="Davis B.W."/>
            <person name="Ostrander E.A."/>
            <person name="Goff S.P."/>
            <person name="Metzger M.J."/>
        </authorList>
    </citation>
    <scope>NUCLEOTIDE SEQUENCE</scope>
    <source>
        <strain evidence="3">MELC-2E11</strain>
        <tissue evidence="3">Siphon/mantle</tissue>
    </source>
</reference>
<keyword evidence="2" id="KW-1133">Transmembrane helix</keyword>
<dbReference type="Proteomes" id="UP001164746">
    <property type="component" value="Chromosome 6"/>
</dbReference>
<gene>
    <name evidence="3" type="ORF">MAR_017252</name>
</gene>
<organism evidence="3 4">
    <name type="scientific">Mya arenaria</name>
    <name type="common">Soft-shell clam</name>
    <dbReference type="NCBI Taxonomy" id="6604"/>
    <lineage>
        <taxon>Eukaryota</taxon>
        <taxon>Metazoa</taxon>
        <taxon>Spiralia</taxon>
        <taxon>Lophotrochozoa</taxon>
        <taxon>Mollusca</taxon>
        <taxon>Bivalvia</taxon>
        <taxon>Autobranchia</taxon>
        <taxon>Heteroconchia</taxon>
        <taxon>Euheterodonta</taxon>
        <taxon>Imparidentia</taxon>
        <taxon>Neoheterodontei</taxon>
        <taxon>Myida</taxon>
        <taxon>Myoidea</taxon>
        <taxon>Myidae</taxon>
        <taxon>Mya</taxon>
    </lineage>
</organism>
<feature type="region of interest" description="Disordered" evidence="1">
    <location>
        <begin position="171"/>
        <end position="190"/>
    </location>
</feature>
<accession>A0ABY7EFU0</accession>
<proteinExistence type="predicted"/>
<name>A0ABY7EFU0_MYAAR</name>
<evidence type="ECO:0000313" key="4">
    <source>
        <dbReference type="Proteomes" id="UP001164746"/>
    </source>
</evidence>
<evidence type="ECO:0000256" key="1">
    <source>
        <dbReference type="SAM" id="MobiDB-lite"/>
    </source>
</evidence>
<protein>
    <submittedName>
        <fullName evidence="3">Uncharacterized protein</fullName>
    </submittedName>
</protein>
<keyword evidence="2" id="KW-0472">Membrane</keyword>
<feature type="region of interest" description="Disordered" evidence="1">
    <location>
        <begin position="198"/>
        <end position="241"/>
    </location>
</feature>
<feature type="non-terminal residue" evidence="3">
    <location>
        <position position="380"/>
    </location>
</feature>
<feature type="transmembrane region" description="Helical" evidence="2">
    <location>
        <begin position="24"/>
        <end position="46"/>
    </location>
</feature>
<evidence type="ECO:0000256" key="2">
    <source>
        <dbReference type="SAM" id="Phobius"/>
    </source>
</evidence>
<dbReference type="EMBL" id="CP111017">
    <property type="protein sequence ID" value="WAR07294.1"/>
    <property type="molecule type" value="Genomic_DNA"/>
</dbReference>
<sequence length="380" mass="42796">MASTTTVSPRAHAAANGTIVLPVWSIYVLACSLFIVVMAIVTLIVCRWKKKRQKRVVKPLPTGEASRRLRNELNNGTATQQTFEYFLAVPSTGVRILKQNNVEPHSRPPSESDRDSALLVSESSKFSHDRRVKDVNSINTHKAKENMFRSDEEEKGIERLVVALTQVQKENELKENTEHDNKGMQRKIKKKSIATKLGHMQKSADPTAHDHKHSLNLKHVSSTSSDESESDIDSSFKSEQHDLYSDVSGMTADISGNDCSTSDDNSSTLSKSSRKFIKANVRRFQRQNLREHLFNELAETEQNVELLKVSRRNIPSGAKLIKTIQQTSIHQCVNVDDEILPKRDGTLASSSFKCEYRKANSDMKVNEVAKNDNSKHKQDQ</sequence>
<evidence type="ECO:0000313" key="3">
    <source>
        <dbReference type="EMBL" id="WAR07294.1"/>
    </source>
</evidence>